<accession>A0ABQ9EBY2</accession>
<comment type="caution">
    <text evidence="2">The sequence shown here is derived from an EMBL/GenBank/DDBJ whole genome shotgun (WGS) entry which is preliminary data.</text>
</comment>
<keyword evidence="1" id="KW-1133">Transmembrane helix</keyword>
<proteinExistence type="predicted"/>
<feature type="transmembrane region" description="Helical" evidence="1">
    <location>
        <begin position="166"/>
        <end position="187"/>
    </location>
</feature>
<evidence type="ECO:0000313" key="2">
    <source>
        <dbReference type="EMBL" id="KAJ8301397.1"/>
    </source>
</evidence>
<keyword evidence="3" id="KW-1185">Reference proteome</keyword>
<dbReference type="Proteomes" id="UP001217089">
    <property type="component" value="Unassembled WGS sequence"/>
</dbReference>
<reference evidence="2 3" key="1">
    <citation type="submission" date="2022-12" db="EMBL/GenBank/DDBJ databases">
        <title>Chromosome-level genome of Tegillarca granosa.</title>
        <authorList>
            <person name="Kim J."/>
        </authorList>
    </citation>
    <scope>NUCLEOTIDE SEQUENCE [LARGE SCALE GENOMIC DNA]</scope>
    <source>
        <strain evidence="2">Teg-2019</strain>
        <tissue evidence="2">Adductor muscle</tissue>
    </source>
</reference>
<evidence type="ECO:0000313" key="3">
    <source>
        <dbReference type="Proteomes" id="UP001217089"/>
    </source>
</evidence>
<dbReference type="EMBL" id="JARBDR010000918">
    <property type="protein sequence ID" value="KAJ8301397.1"/>
    <property type="molecule type" value="Genomic_DNA"/>
</dbReference>
<protein>
    <submittedName>
        <fullName evidence="2">Uncharacterized protein</fullName>
    </submittedName>
</protein>
<organism evidence="2 3">
    <name type="scientific">Tegillarca granosa</name>
    <name type="common">Malaysian cockle</name>
    <name type="synonym">Anadara granosa</name>
    <dbReference type="NCBI Taxonomy" id="220873"/>
    <lineage>
        <taxon>Eukaryota</taxon>
        <taxon>Metazoa</taxon>
        <taxon>Spiralia</taxon>
        <taxon>Lophotrochozoa</taxon>
        <taxon>Mollusca</taxon>
        <taxon>Bivalvia</taxon>
        <taxon>Autobranchia</taxon>
        <taxon>Pteriomorphia</taxon>
        <taxon>Arcoida</taxon>
        <taxon>Arcoidea</taxon>
        <taxon>Arcidae</taxon>
        <taxon>Tegillarca</taxon>
    </lineage>
</organism>
<name>A0ABQ9EBY2_TEGGR</name>
<gene>
    <name evidence="2" type="ORF">KUTeg_020384</name>
</gene>
<evidence type="ECO:0000256" key="1">
    <source>
        <dbReference type="SAM" id="Phobius"/>
    </source>
</evidence>
<keyword evidence="1" id="KW-0472">Membrane</keyword>
<keyword evidence="1" id="KW-0812">Transmembrane</keyword>
<sequence>MRIILGKEKLRLDQEFLIIQKKSNLVTLMNTELINSLKKTNVKNLSRKHWKGEQELACDEKRIPTPVSLVDTIRCSTEFHSSPDEGSIAVRNIIVQIYCFRHARQTLALNMLISGSVKEVQFTGVKQADKSFSYRYMSCMCDCLGSNPSGIPLHANGAYFYNNMRMVVVVVVVIASSSSFILLGKFICVYWKVWDLKEVFEENIKNRFTDKILTLQIEIFFHLGFDKMPFSIDVSRMCKIKDFIFSENNASSAPILHGIYFRLITSTDAYYGFEGRRIYIYSKSKEYLNGNMTIVSGEDNEI</sequence>